<dbReference type="Proteomes" id="UP000663814">
    <property type="component" value="Unassembled WGS sequence"/>
</dbReference>
<reference evidence="1 2" key="2">
    <citation type="submission" date="2021-08" db="EMBL/GenBank/DDBJ databases">
        <title>Rheinheimera aquimaris sp. nov., isolated from seawater of the East Sea in Korea.</title>
        <authorList>
            <person name="Kim K.H."/>
            <person name="Wenting R."/>
            <person name="Kim K.R."/>
            <person name="Jeon C.O."/>
        </authorList>
    </citation>
    <scope>NUCLEOTIDE SEQUENCE [LARGE SCALE GENOMIC DNA]</scope>
    <source>
        <strain evidence="1 2">MA-13</strain>
    </source>
</reference>
<keyword evidence="1" id="KW-0378">Hydrolase</keyword>
<proteinExistence type="predicted"/>
<dbReference type="Pfam" id="PF00657">
    <property type="entry name" value="Lipase_GDSL"/>
    <property type="match status" value="1"/>
</dbReference>
<accession>A0ABS7XAC9</accession>
<organism evidence="1 2">
    <name type="scientific">Rheinheimera maricola</name>
    <dbReference type="NCBI Taxonomy" id="2793282"/>
    <lineage>
        <taxon>Bacteria</taxon>
        <taxon>Pseudomonadati</taxon>
        <taxon>Pseudomonadota</taxon>
        <taxon>Gammaproteobacteria</taxon>
        <taxon>Chromatiales</taxon>
        <taxon>Chromatiaceae</taxon>
        <taxon>Rheinheimera</taxon>
    </lineage>
</organism>
<dbReference type="EMBL" id="JAERPS020000003">
    <property type="protein sequence ID" value="MBZ9611742.1"/>
    <property type="molecule type" value="Genomic_DNA"/>
</dbReference>
<sequence>MQSNELGLRSAPIAAKSDNATRVIVLGASSTFGAYARTNSETFPSILQRYNSELILDVINAGIPGNDINNQYKLYEQLLTGLSEDVLILYSGLSNDISRLCRTKTAKKNYSLPQLQAPKWLLTVDLLLKNSTSLRYIPYKYAPLPDLTPYLQQYEAQVQQILILAQHRGVKQILLAENLRSFRPEQPLDLQQELANSALYYTPCLSVAQFSQVFNSYNKVLSGISTNYTNVHYVSLSKDVPGGRRYFVDSVHFSAEGEHAMAKTLAHKLSQLEQLQP</sequence>
<dbReference type="GO" id="GO:0016787">
    <property type="term" value="F:hydrolase activity"/>
    <property type="evidence" value="ECO:0007669"/>
    <property type="project" value="UniProtKB-KW"/>
</dbReference>
<dbReference type="SUPFAM" id="SSF52266">
    <property type="entry name" value="SGNH hydrolase"/>
    <property type="match status" value="1"/>
</dbReference>
<dbReference type="InterPro" id="IPR001087">
    <property type="entry name" value="GDSL"/>
</dbReference>
<dbReference type="Gene3D" id="3.40.50.1110">
    <property type="entry name" value="SGNH hydrolase"/>
    <property type="match status" value="1"/>
</dbReference>
<name>A0ABS7XAC9_9GAMM</name>
<reference evidence="1 2" key="1">
    <citation type="submission" date="2020-12" db="EMBL/GenBank/DDBJ databases">
        <authorList>
            <person name="Ruan W."/>
            <person name="Khan S.A."/>
            <person name="Jeon C.O."/>
        </authorList>
    </citation>
    <scope>NUCLEOTIDE SEQUENCE [LARGE SCALE GENOMIC DNA]</scope>
    <source>
        <strain evidence="1 2">MA-13</strain>
    </source>
</reference>
<dbReference type="RefSeq" id="WP_205311245.1">
    <property type="nucleotide sequence ID" value="NZ_JAERPS020000003.1"/>
</dbReference>
<protein>
    <submittedName>
        <fullName evidence="1">SGNH/GDSL hydrolase family protein</fullName>
    </submittedName>
</protein>
<keyword evidence="2" id="KW-1185">Reference proteome</keyword>
<gene>
    <name evidence="1" type="ORF">I4W93_009040</name>
</gene>
<dbReference type="InterPro" id="IPR036514">
    <property type="entry name" value="SGNH_hydro_sf"/>
</dbReference>
<comment type="caution">
    <text evidence="1">The sequence shown here is derived from an EMBL/GenBank/DDBJ whole genome shotgun (WGS) entry which is preliminary data.</text>
</comment>
<evidence type="ECO:0000313" key="1">
    <source>
        <dbReference type="EMBL" id="MBZ9611742.1"/>
    </source>
</evidence>
<evidence type="ECO:0000313" key="2">
    <source>
        <dbReference type="Proteomes" id="UP000663814"/>
    </source>
</evidence>